<protein>
    <submittedName>
        <fullName evidence="2">Rhodanese-like protein</fullName>
    </submittedName>
</protein>
<dbReference type="PANTHER" id="PTHR10828:SF50">
    <property type="entry name" value="REDUCTASE (ARC2), PUTATIVE (AFU_ORTHOLOGUE AFUA_6G13400)-RELATED"/>
    <property type="match status" value="1"/>
</dbReference>
<keyword evidence="3" id="KW-1185">Reference proteome</keyword>
<dbReference type="OrthoDB" id="8300214at2759"/>
<dbReference type="PANTHER" id="PTHR10828">
    <property type="entry name" value="M-PHASE INDUCER PHOSPHATASE DUAL SPECIFICITY PHOSPHATASE CDC25"/>
    <property type="match status" value="1"/>
</dbReference>
<dbReference type="PROSITE" id="PS50206">
    <property type="entry name" value="RHODANESE_3"/>
    <property type="match status" value="1"/>
</dbReference>
<reference evidence="2" key="1">
    <citation type="journal article" date="2020" name="Stud. Mycol.">
        <title>101 Dothideomycetes genomes: a test case for predicting lifestyles and emergence of pathogens.</title>
        <authorList>
            <person name="Haridas S."/>
            <person name="Albert R."/>
            <person name="Binder M."/>
            <person name="Bloem J."/>
            <person name="Labutti K."/>
            <person name="Salamov A."/>
            <person name="Andreopoulos B."/>
            <person name="Baker S."/>
            <person name="Barry K."/>
            <person name="Bills G."/>
            <person name="Bluhm B."/>
            <person name="Cannon C."/>
            <person name="Castanera R."/>
            <person name="Culley D."/>
            <person name="Daum C."/>
            <person name="Ezra D."/>
            <person name="Gonzalez J."/>
            <person name="Henrissat B."/>
            <person name="Kuo A."/>
            <person name="Liang C."/>
            <person name="Lipzen A."/>
            <person name="Lutzoni F."/>
            <person name="Magnuson J."/>
            <person name="Mondo S."/>
            <person name="Nolan M."/>
            <person name="Ohm R."/>
            <person name="Pangilinan J."/>
            <person name="Park H.-J."/>
            <person name="Ramirez L."/>
            <person name="Alfaro M."/>
            <person name="Sun H."/>
            <person name="Tritt A."/>
            <person name="Yoshinaga Y."/>
            <person name="Zwiers L.-H."/>
            <person name="Turgeon B."/>
            <person name="Goodwin S."/>
            <person name="Spatafora J."/>
            <person name="Crous P."/>
            <person name="Grigoriev I."/>
        </authorList>
    </citation>
    <scope>NUCLEOTIDE SEQUENCE</scope>
    <source>
        <strain evidence="2">CBS 109.77</strain>
    </source>
</reference>
<dbReference type="Pfam" id="PF00581">
    <property type="entry name" value="Rhodanese"/>
    <property type="match status" value="1"/>
</dbReference>
<evidence type="ECO:0000313" key="3">
    <source>
        <dbReference type="Proteomes" id="UP000799757"/>
    </source>
</evidence>
<dbReference type="Proteomes" id="UP000799757">
    <property type="component" value="Unassembled WGS sequence"/>
</dbReference>
<dbReference type="InterPro" id="IPR001763">
    <property type="entry name" value="Rhodanese-like_dom"/>
</dbReference>
<name>A0A6A6X1Z4_9PLEO</name>
<organism evidence="2 3">
    <name type="scientific">Melanomma pulvis-pyrius CBS 109.77</name>
    <dbReference type="NCBI Taxonomy" id="1314802"/>
    <lineage>
        <taxon>Eukaryota</taxon>
        <taxon>Fungi</taxon>
        <taxon>Dikarya</taxon>
        <taxon>Ascomycota</taxon>
        <taxon>Pezizomycotina</taxon>
        <taxon>Dothideomycetes</taxon>
        <taxon>Pleosporomycetidae</taxon>
        <taxon>Pleosporales</taxon>
        <taxon>Melanommataceae</taxon>
        <taxon>Melanomma</taxon>
    </lineage>
</organism>
<evidence type="ECO:0000259" key="1">
    <source>
        <dbReference type="PROSITE" id="PS50206"/>
    </source>
</evidence>
<dbReference type="SMART" id="SM00450">
    <property type="entry name" value="RHOD"/>
    <property type="match status" value="1"/>
</dbReference>
<evidence type="ECO:0000313" key="2">
    <source>
        <dbReference type="EMBL" id="KAF2789947.1"/>
    </source>
</evidence>
<dbReference type="Gene3D" id="3.40.250.10">
    <property type="entry name" value="Rhodanese-like domain"/>
    <property type="match status" value="1"/>
</dbReference>
<dbReference type="AlphaFoldDB" id="A0A6A6X1Z4"/>
<dbReference type="GO" id="GO:0005737">
    <property type="term" value="C:cytoplasm"/>
    <property type="evidence" value="ECO:0007669"/>
    <property type="project" value="TreeGrafter"/>
</dbReference>
<dbReference type="EMBL" id="MU002103">
    <property type="protein sequence ID" value="KAF2789947.1"/>
    <property type="molecule type" value="Genomic_DNA"/>
</dbReference>
<sequence>MADASKQSNWWDDLPAPRRTAPLITRETVLSQLFSPDLLLVDVRRTDYEGGTITGSLNLPAQSFYWNRGVLYDLCKRAGIKKVAFYCGSSRGRGTRCSAWFADYIAEEGESADYIGDTDLAETDVKSLTLVGGIKGWVKAGEEYTQNIDGFEAEYWKQFDEAGEK</sequence>
<dbReference type="SUPFAM" id="SSF52821">
    <property type="entry name" value="Rhodanese/Cell cycle control phosphatase"/>
    <property type="match status" value="1"/>
</dbReference>
<dbReference type="GO" id="GO:0005634">
    <property type="term" value="C:nucleus"/>
    <property type="evidence" value="ECO:0007669"/>
    <property type="project" value="TreeGrafter"/>
</dbReference>
<dbReference type="InterPro" id="IPR036873">
    <property type="entry name" value="Rhodanese-like_dom_sf"/>
</dbReference>
<feature type="domain" description="Rhodanese" evidence="1">
    <location>
        <begin position="34"/>
        <end position="146"/>
    </location>
</feature>
<accession>A0A6A6X1Z4</accession>
<dbReference type="GO" id="GO:0004725">
    <property type="term" value="F:protein tyrosine phosphatase activity"/>
    <property type="evidence" value="ECO:0007669"/>
    <property type="project" value="TreeGrafter"/>
</dbReference>
<gene>
    <name evidence="2" type="ORF">K505DRAFT_327906</name>
</gene>
<proteinExistence type="predicted"/>